<dbReference type="InterPro" id="IPR000719">
    <property type="entry name" value="Prot_kinase_dom"/>
</dbReference>
<evidence type="ECO:0000256" key="16">
    <source>
        <dbReference type="ARBA" id="ARBA00047899"/>
    </source>
</evidence>
<dbReference type="InterPro" id="IPR017441">
    <property type="entry name" value="Protein_kinase_ATP_BS"/>
</dbReference>
<dbReference type="EC" id="2.7.11.1" evidence="3"/>
<dbReference type="PROSITE" id="PS00245">
    <property type="entry name" value="PHYTOCHROME_1"/>
    <property type="match status" value="1"/>
</dbReference>
<dbReference type="SMART" id="SM00220">
    <property type="entry name" value="S_TKc"/>
    <property type="match status" value="1"/>
</dbReference>
<dbReference type="PROSITE" id="PS50113">
    <property type="entry name" value="PAC"/>
    <property type="match status" value="1"/>
</dbReference>
<dbReference type="Gene3D" id="3.30.450.270">
    <property type="match status" value="1"/>
</dbReference>
<comment type="catalytic activity">
    <reaction evidence="17">
        <text>L-seryl-[protein] + ATP = O-phospho-L-seryl-[protein] + ADP + H(+)</text>
        <dbReference type="Rhea" id="RHEA:17989"/>
        <dbReference type="Rhea" id="RHEA-COMP:9863"/>
        <dbReference type="Rhea" id="RHEA-COMP:11604"/>
        <dbReference type="ChEBI" id="CHEBI:15378"/>
        <dbReference type="ChEBI" id="CHEBI:29999"/>
        <dbReference type="ChEBI" id="CHEBI:30616"/>
        <dbReference type="ChEBI" id="CHEBI:83421"/>
        <dbReference type="ChEBI" id="CHEBI:456216"/>
        <dbReference type="EC" id="2.7.11.1"/>
    </reaction>
</comment>
<dbReference type="Gene3D" id="3.30.450.40">
    <property type="match status" value="1"/>
</dbReference>
<accession>Q401Q7</accession>
<dbReference type="FunFam" id="3.30.450.270:FF:000001">
    <property type="entry name" value="Phytochrome"/>
    <property type="match status" value="1"/>
</dbReference>
<gene>
    <name evidence="23" type="primary">NEO1</name>
</gene>
<feature type="domain" description="Protein kinase" evidence="20">
    <location>
        <begin position="1102"/>
        <end position="1391"/>
    </location>
</feature>
<evidence type="ECO:0000256" key="19">
    <source>
        <dbReference type="SAM" id="MobiDB-lite"/>
    </source>
</evidence>
<dbReference type="CDD" id="cd05574">
    <property type="entry name" value="STKc_phototropin_like"/>
    <property type="match status" value="1"/>
</dbReference>
<dbReference type="Gene3D" id="3.30.450.20">
    <property type="entry name" value="PAS domain"/>
    <property type="match status" value="3"/>
</dbReference>
<evidence type="ECO:0000256" key="14">
    <source>
        <dbReference type="ARBA" id="ARBA00023163"/>
    </source>
</evidence>
<evidence type="ECO:0000259" key="21">
    <source>
        <dbReference type="PROSITE" id="PS50046"/>
    </source>
</evidence>
<keyword evidence="9 18" id="KW-0547">Nucleotide-binding</keyword>
<dbReference type="Pfam" id="PF13426">
    <property type="entry name" value="PAS_9"/>
    <property type="match status" value="2"/>
</dbReference>
<feature type="domain" description="PAC" evidence="22">
    <location>
        <begin position="982"/>
        <end position="1036"/>
    </location>
</feature>
<reference evidence="23" key="1">
    <citation type="journal article" date="2005" name="Proc. Natl. Acad. Sci. U.S.A.">
        <title>A chimeric photoreceptor gene, NEOCHROME, has arisen twice during plant evolution.</title>
        <authorList>
            <person name="Suetsugu N."/>
            <person name="Mittmann F."/>
            <person name="Wagner G."/>
            <person name="Hughes J."/>
            <person name="Wada M."/>
        </authorList>
    </citation>
    <scope>NUCLEOTIDE SEQUENCE</scope>
</reference>
<keyword evidence="15" id="KW-0675">Receptor</keyword>
<evidence type="ECO:0000259" key="22">
    <source>
        <dbReference type="PROSITE" id="PS50113"/>
    </source>
</evidence>
<dbReference type="PANTHER" id="PTHR45637">
    <property type="entry name" value="FLIPPASE KINASE 1-RELATED"/>
    <property type="match status" value="1"/>
</dbReference>
<dbReference type="InterPro" id="IPR000700">
    <property type="entry name" value="PAS-assoc_C"/>
</dbReference>
<keyword evidence="8" id="KW-0808">Transferase</keyword>
<dbReference type="NCBIfam" id="TIGR00229">
    <property type="entry name" value="sensory_box"/>
    <property type="match status" value="1"/>
</dbReference>
<evidence type="ECO:0000259" key="20">
    <source>
        <dbReference type="PROSITE" id="PS50011"/>
    </source>
</evidence>
<evidence type="ECO:0000256" key="2">
    <source>
        <dbReference type="ARBA" id="ARBA00009903"/>
    </source>
</evidence>
<evidence type="ECO:0000256" key="9">
    <source>
        <dbReference type="ARBA" id="ARBA00022741"/>
    </source>
</evidence>
<dbReference type="EMBL" id="AB206961">
    <property type="protein sequence ID" value="BAE20158.1"/>
    <property type="molecule type" value="mRNA"/>
</dbReference>
<evidence type="ECO:0000256" key="4">
    <source>
        <dbReference type="ARBA" id="ARBA00022527"/>
    </source>
</evidence>
<dbReference type="SUPFAM" id="SSF56112">
    <property type="entry name" value="Protein kinase-like (PK-like)"/>
    <property type="match status" value="1"/>
</dbReference>
<dbReference type="PROSITE" id="PS00107">
    <property type="entry name" value="PROTEIN_KINASE_ATP"/>
    <property type="match status" value="1"/>
</dbReference>
<feature type="region of interest" description="Disordered" evidence="19">
    <location>
        <begin position="874"/>
        <end position="905"/>
    </location>
</feature>
<dbReference type="Pfam" id="PF08446">
    <property type="entry name" value="PAS_2"/>
    <property type="match status" value="1"/>
</dbReference>
<evidence type="ECO:0000256" key="13">
    <source>
        <dbReference type="ARBA" id="ARBA00023015"/>
    </source>
</evidence>
<dbReference type="InterPro" id="IPR029016">
    <property type="entry name" value="GAF-like_dom_sf"/>
</dbReference>
<dbReference type="InterPro" id="IPR000014">
    <property type="entry name" value="PAS"/>
</dbReference>
<name>Q401Q7_MOUSC</name>
<dbReference type="FunFam" id="1.10.510.10:FF:000048">
    <property type="entry name" value="Protein kinase C"/>
    <property type="match status" value="1"/>
</dbReference>
<feature type="region of interest" description="Disordered" evidence="19">
    <location>
        <begin position="841"/>
        <end position="862"/>
    </location>
</feature>
<dbReference type="GO" id="GO:0006355">
    <property type="term" value="P:regulation of DNA-templated transcription"/>
    <property type="evidence" value="ECO:0007669"/>
    <property type="project" value="InterPro"/>
</dbReference>
<comment type="catalytic activity">
    <reaction evidence="16">
        <text>L-threonyl-[protein] + ATP = O-phospho-L-threonyl-[protein] + ADP + H(+)</text>
        <dbReference type="Rhea" id="RHEA:46608"/>
        <dbReference type="Rhea" id="RHEA-COMP:11060"/>
        <dbReference type="Rhea" id="RHEA-COMP:11605"/>
        <dbReference type="ChEBI" id="CHEBI:15378"/>
        <dbReference type="ChEBI" id="CHEBI:30013"/>
        <dbReference type="ChEBI" id="CHEBI:30616"/>
        <dbReference type="ChEBI" id="CHEBI:61977"/>
        <dbReference type="ChEBI" id="CHEBI:456216"/>
        <dbReference type="EC" id="2.7.11.1"/>
    </reaction>
</comment>
<sequence>MSSRPGHVRNDIRPIRGPSRLSAQANLAAERQDAADAFIQSNYEKAAAGKGEFNYKGLLTTMDGRKPWEVDQMAYLAKMRRSGLGQPYGAMIVVEPPLRHAPKLHLLAYSENVAELLGVDPKEVGLGKNAIGFFSDSSGMVLYREASSRNSFQQPLVLHLRNKPVDFYAILHRGPEGILIDLEPVFPEDKSLSVATLRGISGDRDPTAAITMTEAKESVSGAIRRLQNLPSGSVLSMCQAVVEEVRDLLQYDRVMVYKFHPDQHGEVFAESVRDDMEPFLGLHYPSTDLPQAIRMLLMRVGSRMICDASRPMVKIVQPEVEEKSVDLSESTLRAPHGCHVQYMCNMGSMASITTAIMADERKDDLDPHESSKNKRLWGLIVGHHCGARYTPYPMRKAIEHLAQQFGLLLDREISLAANFHEENILNMQKKLCDMLESNIPLGIVKNSPSIMDLVKCDGAALLFADRFWLLGATPTERQVFDIAEWILKAHGKRSALCTDSLAEAGFPGAADLGEKTCGLVAIKIGPQDFVFWFRSHTAKEVRWGGRRQVQGEIDDDNKLMPRNSFQAFLDVVKKRCLPWEDIELEAINGLRLLLNETLENSRSDAVSNLEGGTDVDGNAMTTRVLLTAQRSIPKPVSALTEEVEVVLACFKTSFLVTDATKEDYPVIFCSEAFSLLSGYKAEDLLGGSCRKLEGYETDELEVSRFLEALEAGSQYSGRQLHYKSDGSPFWDLVTSAAVQDEFDNVVNHVIVYQEVAKYAEGQLPQGKPSIAMASPSTEKGFPVSLIRYDGRLKEKSTRKVNEIVQAMKNPSRAKVDGPLTPGRQGGIAEELKIPMPASPDFSRPQVRHGSIDHSKPSVKPARRRSVVDILMGKPKEEAEAARRGAVSTEEPKVSMDGSDSGKKRRAAKGIDFGTTLERIEYSFLVTDPRLDENPIIFMSDEYIRLTAYTREEHIGGELIYLDGDNTSTSDVRKIRSAAQNNKELSMQFLAYKKNGDTFWALYHFSMVKDSDGTVLYIVNVVKDLGKSMVDDAAFKKAVAKAEKEASSVAEALRDLPDAASEERQWTIHSRAVLPKPHKVEDPAWAAIKKVRAEEGRLGLKHFKPIKPLGNGDSGSVMLVELRGTGQLFAVKVMEKESMIERNKVHRVASEREILDNLDHPFLPTLYASFQTAKHVCFVTDFCPGGELYDFLEVQPGHRFEEKVAQFYAAEILLALEYLHCKGVVYRDLKPENILLTNGGHVVLTDFDLSVLSSTFPKVLRDTKGKRGRSRRPSKEPHPTFVAEPVTRSNSFVGTEEYIAPEIVTGAGHNSSIDWWSFGILLYEMLFGHTPFCGSSMRKTFSNILNREVFFPPEVNVSAEAKDLITLLLVKDADQRLGSKSGAAEIKVHKFFANIDWPLIRFKATAVPKVPVRLDNTVAPSTNAEGGASLENWRLQEVPSGVESARSSGSYLRDSIGSPYVMGASDSPMLKNPDEEYGKWYSSSSQV</sequence>
<keyword evidence="4" id="KW-0723">Serine/threonine-protein kinase</keyword>
<dbReference type="Pfam" id="PF01590">
    <property type="entry name" value="GAF"/>
    <property type="match status" value="1"/>
</dbReference>
<dbReference type="Pfam" id="PF00069">
    <property type="entry name" value="Pkinase"/>
    <property type="match status" value="1"/>
</dbReference>
<keyword evidence="14" id="KW-0804">Transcription</keyword>
<evidence type="ECO:0000256" key="7">
    <source>
        <dbReference type="ARBA" id="ARBA00022606"/>
    </source>
</evidence>
<dbReference type="SUPFAM" id="SSF55785">
    <property type="entry name" value="PYP-like sensor domain (PAS domain)"/>
    <property type="match status" value="3"/>
</dbReference>
<dbReference type="GO" id="GO:0009882">
    <property type="term" value="F:blue light photoreceptor activity"/>
    <property type="evidence" value="ECO:0007669"/>
    <property type="project" value="UniProtKB-ARBA"/>
</dbReference>
<dbReference type="PROSITE" id="PS50046">
    <property type="entry name" value="PHYTOCHROME_2"/>
    <property type="match status" value="1"/>
</dbReference>
<dbReference type="EMBL" id="AB206966">
    <property type="protein sequence ID" value="BAE20163.1"/>
    <property type="molecule type" value="Genomic_DNA"/>
</dbReference>
<feature type="region of interest" description="Disordered" evidence="19">
    <location>
        <begin position="1261"/>
        <end position="1281"/>
    </location>
</feature>
<dbReference type="SUPFAM" id="SSF55781">
    <property type="entry name" value="GAF domain-like"/>
    <property type="match status" value="2"/>
</dbReference>
<feature type="binding site" evidence="18">
    <location>
        <position position="1131"/>
    </location>
    <ligand>
        <name>ATP</name>
        <dbReference type="ChEBI" id="CHEBI:30616"/>
    </ligand>
</feature>
<dbReference type="GO" id="GO:0005524">
    <property type="term" value="F:ATP binding"/>
    <property type="evidence" value="ECO:0007669"/>
    <property type="project" value="UniProtKB-UniRule"/>
</dbReference>
<dbReference type="InterPro" id="IPR011009">
    <property type="entry name" value="Kinase-like_dom_sf"/>
</dbReference>
<keyword evidence="12" id="KW-0157">Chromophore</keyword>
<dbReference type="Pfam" id="PF00360">
    <property type="entry name" value="PHY"/>
    <property type="match status" value="1"/>
</dbReference>
<keyword evidence="11 18" id="KW-0067">ATP-binding</keyword>
<dbReference type="InterPro" id="IPR013654">
    <property type="entry name" value="PAS_2"/>
</dbReference>
<evidence type="ECO:0000256" key="6">
    <source>
        <dbReference type="ARBA" id="ARBA00022553"/>
    </source>
</evidence>
<evidence type="ECO:0000256" key="11">
    <source>
        <dbReference type="ARBA" id="ARBA00022840"/>
    </source>
</evidence>
<dbReference type="InterPro" id="IPR008271">
    <property type="entry name" value="Ser/Thr_kinase_AS"/>
</dbReference>
<dbReference type="Gene3D" id="1.10.510.10">
    <property type="entry name" value="Transferase(Phosphotransferase) domain 1"/>
    <property type="match status" value="1"/>
</dbReference>
<evidence type="ECO:0000256" key="17">
    <source>
        <dbReference type="ARBA" id="ARBA00048679"/>
    </source>
</evidence>
<dbReference type="Gene3D" id="3.30.200.20">
    <property type="entry name" value="Phosphorylase Kinase, domain 1"/>
    <property type="match status" value="1"/>
</dbReference>
<evidence type="ECO:0000256" key="3">
    <source>
        <dbReference type="ARBA" id="ARBA00012513"/>
    </source>
</evidence>
<keyword evidence="13" id="KW-0805">Transcription regulation</keyword>
<dbReference type="InterPro" id="IPR003018">
    <property type="entry name" value="GAF"/>
</dbReference>
<proteinExistence type="evidence at transcript level"/>
<dbReference type="InterPro" id="IPR016132">
    <property type="entry name" value="Phyto_chromo_attachment"/>
</dbReference>
<dbReference type="PROSITE" id="PS50011">
    <property type="entry name" value="PROTEIN_KINASE_DOM"/>
    <property type="match status" value="1"/>
</dbReference>
<evidence type="ECO:0000256" key="12">
    <source>
        <dbReference type="ARBA" id="ARBA00022991"/>
    </source>
</evidence>
<organism evidence="23">
    <name type="scientific">Mougeotia scalaris</name>
    <name type="common">Green alga</name>
    <name type="synonym">Sphaerocarpus scalaris</name>
    <dbReference type="NCBI Taxonomy" id="13158"/>
    <lineage>
        <taxon>Eukaryota</taxon>
        <taxon>Viridiplantae</taxon>
        <taxon>Streptophyta</taxon>
        <taxon>Zygnematophyceae</taxon>
        <taxon>Zygnematophycidae</taxon>
        <taxon>Zygnematales</taxon>
        <taxon>Zygnemataceae</taxon>
        <taxon>Mougeotia</taxon>
    </lineage>
</organism>
<dbReference type="PROSITE" id="PS00108">
    <property type="entry name" value="PROTEIN_KINASE_ST"/>
    <property type="match status" value="1"/>
</dbReference>
<keyword evidence="6" id="KW-0597">Phosphoprotein</keyword>
<dbReference type="GO" id="GO:0009584">
    <property type="term" value="P:detection of visible light"/>
    <property type="evidence" value="ECO:0007669"/>
    <property type="project" value="InterPro"/>
</dbReference>
<evidence type="ECO:0000256" key="10">
    <source>
        <dbReference type="ARBA" id="ARBA00022777"/>
    </source>
</evidence>
<dbReference type="PRINTS" id="PR01033">
    <property type="entry name" value="PHYTOCHROME"/>
</dbReference>
<keyword evidence="10" id="KW-0418">Kinase</keyword>
<dbReference type="InterPro" id="IPR043150">
    <property type="entry name" value="Phytochrome_PHY_sf"/>
</dbReference>
<comment type="similarity">
    <text evidence="2">Belongs to the protein kinase superfamily. AGC Ser/Thr protein kinase family.</text>
</comment>
<keyword evidence="7" id="KW-0716">Sensory transduction</keyword>
<dbReference type="InterPro" id="IPR035965">
    <property type="entry name" value="PAS-like_dom_sf"/>
</dbReference>
<protein>
    <recommendedName>
        <fullName evidence="3">non-specific serine/threonine protein kinase</fullName>
        <ecNumber evidence="3">2.7.11.1</ecNumber>
    </recommendedName>
</protein>
<feature type="region of interest" description="Disordered" evidence="19">
    <location>
        <begin position="1466"/>
        <end position="1486"/>
    </location>
</feature>
<dbReference type="CDD" id="cd00130">
    <property type="entry name" value="PAS"/>
    <property type="match status" value="2"/>
</dbReference>
<dbReference type="SMART" id="SM00065">
    <property type="entry name" value="GAF"/>
    <property type="match status" value="1"/>
</dbReference>
<dbReference type="InterPro" id="IPR013515">
    <property type="entry name" value="Phytochrome_cen-reg"/>
</dbReference>
<evidence type="ECO:0000313" key="23">
    <source>
        <dbReference type="EMBL" id="BAE20163.1"/>
    </source>
</evidence>
<evidence type="ECO:0000256" key="15">
    <source>
        <dbReference type="ARBA" id="ARBA00023170"/>
    </source>
</evidence>
<dbReference type="InterPro" id="IPR001294">
    <property type="entry name" value="Phytochrome"/>
</dbReference>
<dbReference type="InterPro" id="IPR013516">
    <property type="entry name" value="Phyto_chromo_BS"/>
</dbReference>
<feature type="domain" description="Phytochrome chromophore attachment site" evidence="21">
    <location>
        <begin position="233"/>
        <end position="403"/>
    </location>
</feature>
<evidence type="ECO:0000256" key="8">
    <source>
        <dbReference type="ARBA" id="ARBA00022679"/>
    </source>
</evidence>
<dbReference type="GO" id="GO:0004674">
    <property type="term" value="F:protein serine/threonine kinase activity"/>
    <property type="evidence" value="ECO:0007669"/>
    <property type="project" value="UniProtKB-KW"/>
</dbReference>
<evidence type="ECO:0000256" key="5">
    <source>
        <dbReference type="ARBA" id="ARBA00022543"/>
    </source>
</evidence>
<comment type="cofactor">
    <cofactor evidence="1">
        <name>FMN</name>
        <dbReference type="ChEBI" id="CHEBI:58210"/>
    </cofactor>
</comment>
<evidence type="ECO:0000256" key="18">
    <source>
        <dbReference type="PROSITE-ProRule" id="PRU10141"/>
    </source>
</evidence>
<evidence type="ECO:0000256" key="1">
    <source>
        <dbReference type="ARBA" id="ARBA00001917"/>
    </source>
</evidence>
<dbReference type="SMR" id="Q401Q7"/>
<keyword evidence="5" id="KW-0600">Photoreceptor protein</keyword>